<dbReference type="SUPFAM" id="SSF52172">
    <property type="entry name" value="CheY-like"/>
    <property type="match status" value="1"/>
</dbReference>
<dbReference type="KEGG" id="gph:GEMMAAP_18045"/>
<dbReference type="InterPro" id="IPR011006">
    <property type="entry name" value="CheY-like_superfamily"/>
</dbReference>
<dbReference type="AlphaFoldDB" id="A0A143BP04"/>
<reference evidence="4 5" key="1">
    <citation type="journal article" date="2014" name="Proc. Natl. Acad. Sci. U.S.A.">
        <title>Functional type 2 photosynthetic reaction centers found in the rare bacterial phylum Gemmatimonadetes.</title>
        <authorList>
            <person name="Zeng Y."/>
            <person name="Feng F."/>
            <person name="Medova H."/>
            <person name="Dean J."/>
            <person name="Koblizek M."/>
        </authorList>
    </citation>
    <scope>NUCLEOTIDE SEQUENCE [LARGE SCALE GENOMIC DNA]</scope>
    <source>
        <strain evidence="4 5">AP64</strain>
    </source>
</reference>
<keyword evidence="1 2" id="KW-0597">Phosphoprotein</keyword>
<name>A0A143BP04_9BACT</name>
<dbReference type="PANTHER" id="PTHR44591:SF3">
    <property type="entry name" value="RESPONSE REGULATORY DOMAIN-CONTAINING PROTEIN"/>
    <property type="match status" value="1"/>
</dbReference>
<evidence type="ECO:0000313" key="4">
    <source>
        <dbReference type="EMBL" id="AMW06174.1"/>
    </source>
</evidence>
<evidence type="ECO:0000256" key="1">
    <source>
        <dbReference type="ARBA" id="ARBA00022553"/>
    </source>
</evidence>
<dbReference type="SMART" id="SM00448">
    <property type="entry name" value="REC"/>
    <property type="match status" value="1"/>
</dbReference>
<gene>
    <name evidence="4" type="ORF">GEMMAAP_18045</name>
</gene>
<reference evidence="4 5" key="2">
    <citation type="journal article" date="2016" name="Environ. Microbiol. Rep.">
        <title>Metagenomic evidence for the presence of phototrophic Gemmatimonadetes bacteria in diverse environments.</title>
        <authorList>
            <person name="Zeng Y."/>
            <person name="Baumbach J."/>
            <person name="Barbosa E.G."/>
            <person name="Azevedo V."/>
            <person name="Zhang C."/>
            <person name="Koblizek M."/>
        </authorList>
    </citation>
    <scope>NUCLEOTIDE SEQUENCE [LARGE SCALE GENOMIC DNA]</scope>
    <source>
        <strain evidence="4 5">AP64</strain>
    </source>
</reference>
<dbReference type="eggNOG" id="COG0745">
    <property type="taxonomic scope" value="Bacteria"/>
</dbReference>
<dbReference type="PANTHER" id="PTHR44591">
    <property type="entry name" value="STRESS RESPONSE REGULATOR PROTEIN 1"/>
    <property type="match status" value="1"/>
</dbReference>
<evidence type="ECO:0000259" key="3">
    <source>
        <dbReference type="PROSITE" id="PS50110"/>
    </source>
</evidence>
<keyword evidence="5" id="KW-1185">Reference proteome</keyword>
<dbReference type="Pfam" id="PF00072">
    <property type="entry name" value="Response_reg"/>
    <property type="match status" value="1"/>
</dbReference>
<evidence type="ECO:0000313" key="5">
    <source>
        <dbReference type="Proteomes" id="UP000076404"/>
    </source>
</evidence>
<dbReference type="OrthoDB" id="9808843at2"/>
<dbReference type="Gene3D" id="3.40.50.2300">
    <property type="match status" value="1"/>
</dbReference>
<proteinExistence type="predicted"/>
<organism evidence="4 5">
    <name type="scientific">Gemmatimonas phototrophica</name>
    <dbReference type="NCBI Taxonomy" id="1379270"/>
    <lineage>
        <taxon>Bacteria</taxon>
        <taxon>Pseudomonadati</taxon>
        <taxon>Gemmatimonadota</taxon>
        <taxon>Gemmatimonadia</taxon>
        <taxon>Gemmatimonadales</taxon>
        <taxon>Gemmatimonadaceae</taxon>
        <taxon>Gemmatimonas</taxon>
    </lineage>
</organism>
<dbReference type="Proteomes" id="UP000076404">
    <property type="component" value="Chromosome"/>
</dbReference>
<dbReference type="InterPro" id="IPR050595">
    <property type="entry name" value="Bact_response_regulator"/>
</dbReference>
<dbReference type="RefSeq" id="WP_053333523.1">
    <property type="nucleotide sequence ID" value="NZ_CP011454.1"/>
</dbReference>
<dbReference type="GO" id="GO:0000160">
    <property type="term" value="P:phosphorelay signal transduction system"/>
    <property type="evidence" value="ECO:0007669"/>
    <property type="project" value="InterPro"/>
</dbReference>
<dbReference type="STRING" id="1379270.GEMMAAP_18045"/>
<dbReference type="EMBL" id="CP011454">
    <property type="protein sequence ID" value="AMW06174.1"/>
    <property type="molecule type" value="Genomic_DNA"/>
</dbReference>
<feature type="modified residue" description="4-aspartylphosphate" evidence="2">
    <location>
        <position position="66"/>
    </location>
</feature>
<sequence>MITERDGLHGHVTTSPRILVVDDELTLRRMLERVLSMRGFDVCTAANGDEAMARLSSEHFDVVLSDMVMPQCDGRCLLEAMRAAGIRIPVVVLTGYADATDLSLVALGAAAVLGKPASVDVICTTLATVLPPRTAP</sequence>
<protein>
    <recommendedName>
        <fullName evidence="3">Response regulatory domain-containing protein</fullName>
    </recommendedName>
</protein>
<dbReference type="InterPro" id="IPR001789">
    <property type="entry name" value="Sig_transdc_resp-reg_receiver"/>
</dbReference>
<feature type="domain" description="Response regulatory" evidence="3">
    <location>
        <begin position="17"/>
        <end position="130"/>
    </location>
</feature>
<evidence type="ECO:0000256" key="2">
    <source>
        <dbReference type="PROSITE-ProRule" id="PRU00169"/>
    </source>
</evidence>
<accession>A0A143BP04</accession>
<dbReference type="PROSITE" id="PS50110">
    <property type="entry name" value="RESPONSE_REGULATORY"/>
    <property type="match status" value="1"/>
</dbReference>